<organism evidence="2 3">
    <name type="scientific">Enterococcus faecalis RP2S-4</name>
    <dbReference type="NCBI Taxonomy" id="1244145"/>
    <lineage>
        <taxon>Bacteria</taxon>
        <taxon>Bacillati</taxon>
        <taxon>Bacillota</taxon>
        <taxon>Bacilli</taxon>
        <taxon>Lactobacillales</taxon>
        <taxon>Enterococcaceae</taxon>
        <taxon>Enterococcus</taxon>
    </lineage>
</organism>
<dbReference type="InterPro" id="IPR027417">
    <property type="entry name" value="P-loop_NTPase"/>
</dbReference>
<name>A0ABC9TMX2_ENTFL</name>
<accession>A0ABC9TMX2</accession>
<dbReference type="InterPro" id="IPR050678">
    <property type="entry name" value="DNA_Partitioning_ATPase"/>
</dbReference>
<proteinExistence type="predicted"/>
<dbReference type="CDD" id="cd02042">
    <property type="entry name" value="ParAB_family"/>
    <property type="match status" value="1"/>
</dbReference>
<gene>
    <name evidence="2" type="ORF">D358_00225</name>
</gene>
<dbReference type="Proteomes" id="UP000015750">
    <property type="component" value="Unassembled WGS sequence"/>
</dbReference>
<sequence length="312" mass="36131">MFMVVFKLVIFMVVCYNICKIVLRKEVACMVAKKYVIGNFKGGVGKSTCAQMFGFESAKFKELKTLIIDLDMQGNTSDVMNLTHMNFSKEEGGGEGELIEYTNTITDVLISNVDPHDAIYKIIDNLYILPADMSFELYDDWIKDRYPNSIDKFKYMEEKLSPLFNDFDVIYLDVPPSISIYSKSAMYIADWAIVVLQTQVKSMRNAMQYLEYMDFFTNEFDTNLKVAGVVPFMLESGDSVDKEMYQQAQEIYGEHLIKNVVLKNARLKRYDGSGITTELTKKGKLKQWDKKCHELFINILDELEEHEHWYEG</sequence>
<evidence type="ECO:0000313" key="3">
    <source>
        <dbReference type="Proteomes" id="UP000015750"/>
    </source>
</evidence>
<evidence type="ECO:0000313" key="2">
    <source>
        <dbReference type="EMBL" id="EPI11626.1"/>
    </source>
</evidence>
<dbReference type="PANTHER" id="PTHR13696">
    <property type="entry name" value="P-LOOP CONTAINING NUCLEOSIDE TRIPHOSPHATE HYDROLASE"/>
    <property type="match status" value="1"/>
</dbReference>
<protein>
    <submittedName>
        <fullName evidence="2">CobQ/CobB/MinD/ParA nucleotide binding domain protein</fullName>
    </submittedName>
</protein>
<reference evidence="2 3" key="1">
    <citation type="submission" date="2013-06" db="EMBL/GenBank/DDBJ databases">
        <authorList>
            <person name="Weinstock G."/>
            <person name="Sodergren E."/>
            <person name="Lobos E.A."/>
            <person name="Fulton L."/>
            <person name="Fulton R."/>
            <person name="Courtney L."/>
            <person name="Fronick C."/>
            <person name="O'Laughlin M."/>
            <person name="Godfrey J."/>
            <person name="Wilson R.M."/>
            <person name="Miner T."/>
            <person name="Farmer C."/>
            <person name="Delehaunty K."/>
            <person name="Cordes M."/>
            <person name="Minx P."/>
            <person name="Tomlinson C."/>
            <person name="Chen J."/>
            <person name="Wollam A."/>
            <person name="Pepin K.H."/>
            <person name="Bhonagiri V."/>
            <person name="Zhang X."/>
            <person name="Warren W."/>
            <person name="Mitreva M."/>
            <person name="Mardis E.R."/>
            <person name="Wilson R.K."/>
        </authorList>
    </citation>
    <scope>NUCLEOTIDE SEQUENCE [LARGE SCALE GENOMIC DNA]</scope>
    <source>
        <strain evidence="2 3">RP2S-4</strain>
    </source>
</reference>
<dbReference type="SUPFAM" id="SSF52540">
    <property type="entry name" value="P-loop containing nucleoside triphosphate hydrolases"/>
    <property type="match status" value="1"/>
</dbReference>
<dbReference type="Gene3D" id="3.40.50.300">
    <property type="entry name" value="P-loop containing nucleotide triphosphate hydrolases"/>
    <property type="match status" value="1"/>
</dbReference>
<evidence type="ECO:0000259" key="1">
    <source>
        <dbReference type="Pfam" id="PF13614"/>
    </source>
</evidence>
<dbReference type="PANTHER" id="PTHR13696:SF99">
    <property type="entry name" value="COBYRINIC ACID AC-DIAMIDE SYNTHASE"/>
    <property type="match status" value="1"/>
</dbReference>
<comment type="caution">
    <text evidence="2">The sequence shown here is derived from an EMBL/GenBank/DDBJ whole genome shotgun (WGS) entry which is preliminary data.</text>
</comment>
<feature type="domain" description="AAA" evidence="1">
    <location>
        <begin position="33"/>
        <end position="225"/>
    </location>
</feature>
<dbReference type="EMBL" id="ATIR01000009">
    <property type="protein sequence ID" value="EPI11626.1"/>
    <property type="molecule type" value="Genomic_DNA"/>
</dbReference>
<dbReference type="AlphaFoldDB" id="A0ABC9TMX2"/>
<dbReference type="Pfam" id="PF13614">
    <property type="entry name" value="AAA_31"/>
    <property type="match status" value="1"/>
</dbReference>
<dbReference type="InterPro" id="IPR025669">
    <property type="entry name" value="AAA_dom"/>
</dbReference>